<evidence type="ECO:0000313" key="3">
    <source>
        <dbReference type="WBParaSite" id="Hba_05383"/>
    </source>
</evidence>
<evidence type="ECO:0000313" key="2">
    <source>
        <dbReference type="Proteomes" id="UP000095283"/>
    </source>
</evidence>
<reference evidence="3" key="1">
    <citation type="submission" date="2016-11" db="UniProtKB">
        <authorList>
            <consortium name="WormBaseParasite"/>
        </authorList>
    </citation>
    <scope>IDENTIFICATION</scope>
</reference>
<keyword evidence="1" id="KW-0812">Transmembrane</keyword>
<keyword evidence="1" id="KW-1133">Transmembrane helix</keyword>
<accession>A0A1I7WK22</accession>
<dbReference type="WBParaSite" id="Hba_05383">
    <property type="protein sequence ID" value="Hba_05383"/>
    <property type="gene ID" value="Hba_05383"/>
</dbReference>
<evidence type="ECO:0000256" key="1">
    <source>
        <dbReference type="SAM" id="Phobius"/>
    </source>
</evidence>
<dbReference type="AlphaFoldDB" id="A0A1I7WK22"/>
<organism evidence="2 3">
    <name type="scientific">Heterorhabditis bacteriophora</name>
    <name type="common">Entomopathogenic nematode worm</name>
    <dbReference type="NCBI Taxonomy" id="37862"/>
    <lineage>
        <taxon>Eukaryota</taxon>
        <taxon>Metazoa</taxon>
        <taxon>Ecdysozoa</taxon>
        <taxon>Nematoda</taxon>
        <taxon>Chromadorea</taxon>
        <taxon>Rhabditida</taxon>
        <taxon>Rhabditina</taxon>
        <taxon>Rhabditomorpha</taxon>
        <taxon>Strongyloidea</taxon>
        <taxon>Heterorhabditidae</taxon>
        <taxon>Heterorhabditis</taxon>
    </lineage>
</organism>
<proteinExistence type="predicted"/>
<feature type="transmembrane region" description="Helical" evidence="1">
    <location>
        <begin position="17"/>
        <end position="37"/>
    </location>
</feature>
<sequence length="109" mass="12392">MRWDGNGTDPALFTFDLLSYLVIADYLLCVCGIPAEVRNRLKWGFRLFLGQTADDGANDRFRCPWTASLEDSEQFFLSILQGFLEQRHLPQCSFPTSPSGGEWDNFGSF</sequence>
<dbReference type="Proteomes" id="UP000095283">
    <property type="component" value="Unplaced"/>
</dbReference>
<protein>
    <submittedName>
        <fullName evidence="3">DUF772 domain-containing protein</fullName>
    </submittedName>
</protein>
<keyword evidence="1" id="KW-0472">Membrane</keyword>
<name>A0A1I7WK22_HETBA</name>
<keyword evidence="2" id="KW-1185">Reference proteome</keyword>